<keyword evidence="2" id="KW-0813">Transport</keyword>
<keyword evidence="4 7" id="KW-0812">Transmembrane</keyword>
<proteinExistence type="predicted"/>
<dbReference type="SUPFAM" id="SSF103473">
    <property type="entry name" value="MFS general substrate transporter"/>
    <property type="match status" value="1"/>
</dbReference>
<feature type="transmembrane region" description="Helical" evidence="7">
    <location>
        <begin position="415"/>
        <end position="435"/>
    </location>
</feature>
<evidence type="ECO:0000256" key="5">
    <source>
        <dbReference type="ARBA" id="ARBA00022989"/>
    </source>
</evidence>
<organism evidence="8 9">
    <name type="scientific">Stutzerimonas tarimensis</name>
    <dbReference type="NCBI Taxonomy" id="1507735"/>
    <lineage>
        <taxon>Bacteria</taxon>
        <taxon>Pseudomonadati</taxon>
        <taxon>Pseudomonadota</taxon>
        <taxon>Gammaproteobacteria</taxon>
        <taxon>Pseudomonadales</taxon>
        <taxon>Pseudomonadaceae</taxon>
        <taxon>Stutzerimonas</taxon>
    </lineage>
</organism>
<evidence type="ECO:0000313" key="9">
    <source>
        <dbReference type="Proteomes" id="UP001595630"/>
    </source>
</evidence>
<feature type="transmembrane region" description="Helical" evidence="7">
    <location>
        <begin position="383"/>
        <end position="409"/>
    </location>
</feature>
<dbReference type="EMBL" id="JBHRXZ010000016">
    <property type="protein sequence ID" value="MFC3607464.1"/>
    <property type="molecule type" value="Genomic_DNA"/>
</dbReference>
<evidence type="ECO:0000256" key="7">
    <source>
        <dbReference type="SAM" id="Phobius"/>
    </source>
</evidence>
<dbReference type="Pfam" id="PF07690">
    <property type="entry name" value="MFS_1"/>
    <property type="match status" value="1"/>
</dbReference>
<protein>
    <submittedName>
        <fullName evidence="8">MFS transporter</fullName>
    </submittedName>
</protein>
<dbReference type="Proteomes" id="UP001595630">
    <property type="component" value="Unassembled WGS sequence"/>
</dbReference>
<evidence type="ECO:0000256" key="4">
    <source>
        <dbReference type="ARBA" id="ARBA00022692"/>
    </source>
</evidence>
<dbReference type="Gene3D" id="1.20.1250.20">
    <property type="entry name" value="MFS general substrate transporter like domains"/>
    <property type="match status" value="2"/>
</dbReference>
<dbReference type="PANTHER" id="PTHR43266:SF2">
    <property type="entry name" value="MAJOR FACILITATOR SUPERFAMILY (MFS) PROFILE DOMAIN-CONTAINING PROTEIN"/>
    <property type="match status" value="1"/>
</dbReference>
<evidence type="ECO:0000256" key="1">
    <source>
        <dbReference type="ARBA" id="ARBA00004651"/>
    </source>
</evidence>
<reference evidence="9" key="1">
    <citation type="journal article" date="2019" name="Int. J. Syst. Evol. Microbiol.">
        <title>The Global Catalogue of Microorganisms (GCM) 10K type strain sequencing project: providing services to taxonomists for standard genome sequencing and annotation.</title>
        <authorList>
            <consortium name="The Broad Institute Genomics Platform"/>
            <consortium name="The Broad Institute Genome Sequencing Center for Infectious Disease"/>
            <person name="Wu L."/>
            <person name="Ma J."/>
        </authorList>
    </citation>
    <scope>NUCLEOTIDE SEQUENCE [LARGE SCALE GENOMIC DNA]</scope>
    <source>
        <strain evidence="9">KCTC 42447</strain>
    </source>
</reference>
<keyword evidence="3" id="KW-1003">Cell membrane</keyword>
<keyword evidence="5 7" id="KW-1133">Transmembrane helix</keyword>
<evidence type="ECO:0000256" key="3">
    <source>
        <dbReference type="ARBA" id="ARBA00022475"/>
    </source>
</evidence>
<sequence length="449" mass="48983">MTPSSPDEPEADVTHSQFGLLGSRRFLPFFITQLLGAFNDNVYKQALVLAILYKLGTRGDPSLLINLSALLFILPFFLFSALGGQLGEKYPKHRLIRVIKVAEVSIMLVGAAALLLGSLPLMLLVLFCMGTQSALFGPVKYSILPQHLETRELLGGNALVETGTFLAILGGTLFAGLLMTREAYASWVALAVVSVAVAGLAASRFIPQASPGYAALRLEWHLPANAWRILRLGLRQQTPLVSRALIGNSWFWFLGAIYLTQIPLYSRDVLGGDETVVTLILTIFSVGIALGSLLCERLSGRRIEPGLVPLGLLGLTCFGLLLWWHSPVLVATPDRDWLELLAEPKAWWVLGDILGLGIFGGFYIVPLYALIQSRTQDQERSRVIAAGNILNAVFMVGSAVLAILCLTLLQLGIPQFFLLVALLNLAMGVYLCVAVPEFSLRFRSWLIGR</sequence>
<keyword evidence="9" id="KW-1185">Reference proteome</keyword>
<evidence type="ECO:0000256" key="2">
    <source>
        <dbReference type="ARBA" id="ARBA00022448"/>
    </source>
</evidence>
<feature type="transmembrane region" description="Helical" evidence="7">
    <location>
        <begin position="307"/>
        <end position="326"/>
    </location>
</feature>
<evidence type="ECO:0000313" key="8">
    <source>
        <dbReference type="EMBL" id="MFC3607464.1"/>
    </source>
</evidence>
<feature type="transmembrane region" description="Helical" evidence="7">
    <location>
        <begin position="184"/>
        <end position="202"/>
    </location>
</feature>
<dbReference type="CDD" id="cd06173">
    <property type="entry name" value="MFS_MefA_like"/>
    <property type="match status" value="1"/>
</dbReference>
<dbReference type="InterPro" id="IPR036259">
    <property type="entry name" value="MFS_trans_sf"/>
</dbReference>
<evidence type="ECO:0000256" key="6">
    <source>
        <dbReference type="ARBA" id="ARBA00023136"/>
    </source>
</evidence>
<name>A0ABV7T472_9GAMM</name>
<dbReference type="InterPro" id="IPR011701">
    <property type="entry name" value="MFS"/>
</dbReference>
<feature type="transmembrane region" description="Helical" evidence="7">
    <location>
        <begin position="153"/>
        <end position="178"/>
    </location>
</feature>
<dbReference type="PANTHER" id="PTHR43266">
    <property type="entry name" value="MACROLIDE-EFFLUX PROTEIN"/>
    <property type="match status" value="1"/>
</dbReference>
<accession>A0ABV7T472</accession>
<keyword evidence="6 7" id="KW-0472">Membrane</keyword>
<feature type="transmembrane region" description="Helical" evidence="7">
    <location>
        <begin position="276"/>
        <end position="295"/>
    </location>
</feature>
<dbReference type="RefSeq" id="WP_386362647.1">
    <property type="nucleotide sequence ID" value="NZ_JBHRXZ010000016.1"/>
</dbReference>
<feature type="transmembrane region" description="Helical" evidence="7">
    <location>
        <begin position="63"/>
        <end position="83"/>
    </location>
</feature>
<comment type="subcellular location">
    <subcellularLocation>
        <location evidence="1">Cell membrane</location>
        <topology evidence="1">Multi-pass membrane protein</topology>
    </subcellularLocation>
</comment>
<comment type="caution">
    <text evidence="8">The sequence shown here is derived from an EMBL/GenBank/DDBJ whole genome shotgun (WGS) entry which is preliminary data.</text>
</comment>
<feature type="transmembrane region" description="Helical" evidence="7">
    <location>
        <begin position="346"/>
        <end position="371"/>
    </location>
</feature>
<gene>
    <name evidence="8" type="ORF">ACFOMF_06720</name>
</gene>